<dbReference type="Proteomes" id="UP000241462">
    <property type="component" value="Unassembled WGS sequence"/>
</dbReference>
<dbReference type="PANTHER" id="PTHR42077">
    <property type="entry name" value="YALI0F30239P"/>
    <property type="match status" value="1"/>
</dbReference>
<organism evidence="2 3">
    <name type="scientific">Coniella lustricola</name>
    <dbReference type="NCBI Taxonomy" id="2025994"/>
    <lineage>
        <taxon>Eukaryota</taxon>
        <taxon>Fungi</taxon>
        <taxon>Dikarya</taxon>
        <taxon>Ascomycota</taxon>
        <taxon>Pezizomycotina</taxon>
        <taxon>Sordariomycetes</taxon>
        <taxon>Sordariomycetidae</taxon>
        <taxon>Diaporthales</taxon>
        <taxon>Schizoparmaceae</taxon>
        <taxon>Coniella</taxon>
    </lineage>
</organism>
<name>A0A2T3A7W3_9PEZI</name>
<keyword evidence="1" id="KW-1133">Transmembrane helix</keyword>
<evidence type="ECO:0000313" key="2">
    <source>
        <dbReference type="EMBL" id="PSR85471.1"/>
    </source>
</evidence>
<dbReference type="AlphaFoldDB" id="A0A2T3A7W3"/>
<dbReference type="PANTHER" id="PTHR42077:SF1">
    <property type="entry name" value="YALI0F30239P"/>
    <property type="match status" value="1"/>
</dbReference>
<dbReference type="InParanoid" id="A0A2T3A7W3"/>
<keyword evidence="1" id="KW-0472">Membrane</keyword>
<feature type="transmembrane region" description="Helical" evidence="1">
    <location>
        <begin position="12"/>
        <end position="34"/>
    </location>
</feature>
<reference evidence="2 3" key="1">
    <citation type="journal article" date="2018" name="Mycol. Prog.">
        <title>Coniella lustricola, a new species from submerged detritus.</title>
        <authorList>
            <person name="Raudabaugh D.B."/>
            <person name="Iturriaga T."/>
            <person name="Carver A."/>
            <person name="Mondo S."/>
            <person name="Pangilinan J."/>
            <person name="Lipzen A."/>
            <person name="He G."/>
            <person name="Amirebrahimi M."/>
            <person name="Grigoriev I.V."/>
            <person name="Miller A.N."/>
        </authorList>
    </citation>
    <scope>NUCLEOTIDE SEQUENCE [LARGE SCALE GENOMIC DNA]</scope>
    <source>
        <strain evidence="2 3">B22-T-1</strain>
    </source>
</reference>
<dbReference type="EMBL" id="KZ678442">
    <property type="protein sequence ID" value="PSR85471.1"/>
    <property type="molecule type" value="Genomic_DNA"/>
</dbReference>
<protein>
    <submittedName>
        <fullName evidence="2">Uncharacterized protein</fullName>
    </submittedName>
</protein>
<keyword evidence="3" id="KW-1185">Reference proteome</keyword>
<evidence type="ECO:0000256" key="1">
    <source>
        <dbReference type="SAM" id="Phobius"/>
    </source>
</evidence>
<dbReference type="PROSITE" id="PS51257">
    <property type="entry name" value="PROKAR_LIPOPROTEIN"/>
    <property type="match status" value="1"/>
</dbReference>
<sequence>MAWDKAAPQPSVIRQLLPLIIFFAVLGACAWIGYQIYLSVNRMQGTISERMGKKHVVFTKDGVKVGVKHVKHENEVDATQRYLVNAWNLSSNKSAAATGKKHK</sequence>
<evidence type="ECO:0000313" key="3">
    <source>
        <dbReference type="Proteomes" id="UP000241462"/>
    </source>
</evidence>
<accession>A0A2T3A7W3</accession>
<dbReference type="OrthoDB" id="4083871at2759"/>
<keyword evidence="1" id="KW-0812">Transmembrane</keyword>
<gene>
    <name evidence="2" type="ORF">BD289DRAFT_482698</name>
</gene>
<proteinExistence type="predicted"/>